<dbReference type="EMBL" id="BART01020996">
    <property type="protein sequence ID" value="GAG94820.1"/>
    <property type="molecule type" value="Genomic_DNA"/>
</dbReference>
<accession>X1BIF2</accession>
<comment type="caution">
    <text evidence="1">The sequence shown here is derived from an EMBL/GenBank/DDBJ whole genome shotgun (WGS) entry which is preliminary data.</text>
</comment>
<proteinExistence type="predicted"/>
<reference evidence="1" key="1">
    <citation type="journal article" date="2014" name="Front. Microbiol.">
        <title>High frequency of phylogenetically diverse reductive dehalogenase-homologous genes in deep subseafloor sedimentary metagenomes.</title>
        <authorList>
            <person name="Kawai M."/>
            <person name="Futagami T."/>
            <person name="Toyoda A."/>
            <person name="Takaki Y."/>
            <person name="Nishi S."/>
            <person name="Hori S."/>
            <person name="Arai W."/>
            <person name="Tsubouchi T."/>
            <person name="Morono Y."/>
            <person name="Uchiyama I."/>
            <person name="Ito T."/>
            <person name="Fujiyama A."/>
            <person name="Inagaki F."/>
            <person name="Takami H."/>
        </authorList>
    </citation>
    <scope>NUCLEOTIDE SEQUENCE</scope>
    <source>
        <strain evidence="1">Expedition CK06-06</strain>
    </source>
</reference>
<organism evidence="1">
    <name type="scientific">marine sediment metagenome</name>
    <dbReference type="NCBI Taxonomy" id="412755"/>
    <lineage>
        <taxon>unclassified sequences</taxon>
        <taxon>metagenomes</taxon>
        <taxon>ecological metagenomes</taxon>
    </lineage>
</organism>
<dbReference type="AlphaFoldDB" id="X1BIF2"/>
<name>X1BIF2_9ZZZZ</name>
<gene>
    <name evidence="1" type="ORF">S01H4_38857</name>
</gene>
<protein>
    <submittedName>
        <fullName evidence="1">Uncharacterized protein</fullName>
    </submittedName>
</protein>
<evidence type="ECO:0000313" key="1">
    <source>
        <dbReference type="EMBL" id="GAG94820.1"/>
    </source>
</evidence>
<sequence>MKKINAFLVISIILCSILVPLSFTENVSAIDIEQHEVANGTTYGRIHINITENPLYEKYITTRIQETQNVPPISQ</sequence>